<protein>
    <recommendedName>
        <fullName evidence="13">Hexosyltransferase</fullName>
        <ecNumber evidence="13">2.4.1.-</ecNumber>
    </recommendedName>
</protein>
<evidence type="ECO:0000256" key="8">
    <source>
        <dbReference type="ARBA" id="ARBA00022989"/>
    </source>
</evidence>
<dbReference type="EC" id="2.4.1.-" evidence="13"/>
<keyword evidence="4 13" id="KW-0328">Glycosyltransferase</keyword>
<evidence type="ECO:0000256" key="7">
    <source>
        <dbReference type="ARBA" id="ARBA00022968"/>
    </source>
</evidence>
<dbReference type="AlphaFoldDB" id="A0AAJ7XJ21"/>
<keyword evidence="15" id="KW-0732">Signal</keyword>
<gene>
    <name evidence="17" type="primary">LOC116957924</name>
</gene>
<dbReference type="GO" id="GO:0030311">
    <property type="term" value="P:poly-N-acetyllactosamine biosynthetic process"/>
    <property type="evidence" value="ECO:0007669"/>
    <property type="project" value="TreeGrafter"/>
</dbReference>
<keyword evidence="12" id="KW-0325">Glycoprotein</keyword>
<evidence type="ECO:0000256" key="9">
    <source>
        <dbReference type="ARBA" id="ARBA00023034"/>
    </source>
</evidence>
<evidence type="ECO:0000256" key="2">
    <source>
        <dbReference type="ARBA" id="ARBA00004922"/>
    </source>
</evidence>
<feature type="signal peptide" evidence="15">
    <location>
        <begin position="1"/>
        <end position="20"/>
    </location>
</feature>
<evidence type="ECO:0000313" key="17">
    <source>
        <dbReference type="RefSeq" id="XP_032836271.1"/>
    </source>
</evidence>
<evidence type="ECO:0000256" key="4">
    <source>
        <dbReference type="ARBA" id="ARBA00022676"/>
    </source>
</evidence>
<evidence type="ECO:0000256" key="13">
    <source>
        <dbReference type="RuleBase" id="RU363063"/>
    </source>
</evidence>
<feature type="chain" id="PRO_5042467035" description="Hexosyltransferase" evidence="15">
    <location>
        <begin position="21"/>
        <end position="441"/>
    </location>
</feature>
<keyword evidence="11" id="KW-0472">Membrane</keyword>
<evidence type="ECO:0000256" key="10">
    <source>
        <dbReference type="ARBA" id="ARBA00023098"/>
    </source>
</evidence>
<keyword evidence="6" id="KW-0812">Transmembrane</keyword>
<keyword evidence="7" id="KW-0735">Signal-anchor</keyword>
<name>A0AAJ7XJ21_PETMA</name>
<evidence type="ECO:0000256" key="12">
    <source>
        <dbReference type="ARBA" id="ARBA00023180"/>
    </source>
</evidence>
<proteinExistence type="inferred from homology"/>
<organism evidence="16 17">
    <name type="scientific">Petromyzon marinus</name>
    <name type="common">Sea lamprey</name>
    <dbReference type="NCBI Taxonomy" id="7757"/>
    <lineage>
        <taxon>Eukaryota</taxon>
        <taxon>Metazoa</taxon>
        <taxon>Chordata</taxon>
        <taxon>Craniata</taxon>
        <taxon>Vertebrata</taxon>
        <taxon>Cyclostomata</taxon>
        <taxon>Hyperoartia</taxon>
        <taxon>Petromyzontiformes</taxon>
        <taxon>Petromyzontidae</taxon>
        <taxon>Petromyzon</taxon>
    </lineage>
</organism>
<sequence length="441" mass="48126">MWLQCCRRVAPPLLLTTALLLLLHKLGPPPHSLLARGPPTKLDSSASSGRVLRFDSFVPDPSPSSSPPTTVGGGEEGEGVAGAGAQQCREDPAVAQSTPEFQALPWAYRQHLLYRHCRYFSLRIDQAGACSGPHGAPYLLLAIKSRVQDFGHRELVRQTWGALGGTGDGSVWGAGGDLRVRRVFLLGTLPDSGNATFWDEFLRHESRTYGDLLQWGFHDTFLNLTLKETSFLRWFHERCPRASFVLQCDADMLVSVPNALEFLRGPDLDPDDHLFAGDLIVDARPIRDPRSKYFIPDSVYGADRYPPYAGGGAFLMSRRTALALRHASDAVPSFPIDDVFLGMCLLQLGVSPRAHAGFRTLGLDRPSGRKAEAGGGGLWAGGGAGVAKVARCLLRDLVAVHGLTPAQVWLAHRLAAMTGGCRRRPSSVVRVVRPGRWWRKD</sequence>
<dbReference type="GO" id="GO:0006493">
    <property type="term" value="P:protein O-linked glycosylation"/>
    <property type="evidence" value="ECO:0007669"/>
    <property type="project" value="TreeGrafter"/>
</dbReference>
<feature type="compositionally biased region" description="Gly residues" evidence="14">
    <location>
        <begin position="71"/>
        <end position="82"/>
    </location>
</feature>
<keyword evidence="16" id="KW-1185">Reference proteome</keyword>
<evidence type="ECO:0000256" key="1">
    <source>
        <dbReference type="ARBA" id="ARBA00004323"/>
    </source>
</evidence>
<evidence type="ECO:0000256" key="11">
    <source>
        <dbReference type="ARBA" id="ARBA00023136"/>
    </source>
</evidence>
<accession>A0AAJ7XJ21</accession>
<dbReference type="GO" id="GO:0000139">
    <property type="term" value="C:Golgi membrane"/>
    <property type="evidence" value="ECO:0007669"/>
    <property type="project" value="UniProtKB-SubCell"/>
</dbReference>
<keyword evidence="8" id="KW-1133">Transmembrane helix</keyword>
<keyword evidence="5" id="KW-0808">Transferase</keyword>
<dbReference type="Proteomes" id="UP001318040">
    <property type="component" value="Chromosome 66"/>
</dbReference>
<dbReference type="PANTHER" id="PTHR11214">
    <property type="entry name" value="BETA-1,3-N-ACETYLGLUCOSAMINYLTRANSFERASE"/>
    <property type="match status" value="1"/>
</dbReference>
<comment type="subcellular location">
    <subcellularLocation>
        <location evidence="1 13">Golgi apparatus membrane</location>
        <topology evidence="1 13">Single-pass type II membrane protein</topology>
    </subcellularLocation>
</comment>
<comment type="similarity">
    <text evidence="3 13">Belongs to the glycosyltransferase 31 family.</text>
</comment>
<dbReference type="GO" id="GO:0008194">
    <property type="term" value="F:UDP-glycosyltransferase activity"/>
    <property type="evidence" value="ECO:0007669"/>
    <property type="project" value="TreeGrafter"/>
</dbReference>
<feature type="region of interest" description="Disordered" evidence="14">
    <location>
        <begin position="56"/>
        <end position="86"/>
    </location>
</feature>
<evidence type="ECO:0000256" key="5">
    <source>
        <dbReference type="ARBA" id="ARBA00022679"/>
    </source>
</evidence>
<evidence type="ECO:0000313" key="16">
    <source>
        <dbReference type="Proteomes" id="UP001318040"/>
    </source>
</evidence>
<reference evidence="17" key="1">
    <citation type="submission" date="2025-08" db="UniProtKB">
        <authorList>
            <consortium name="RefSeq"/>
        </authorList>
    </citation>
    <scope>IDENTIFICATION</scope>
    <source>
        <tissue evidence="17">Sperm</tissue>
    </source>
</reference>
<keyword evidence="10" id="KW-0443">Lipid metabolism</keyword>
<dbReference type="GO" id="GO:0006629">
    <property type="term" value="P:lipid metabolic process"/>
    <property type="evidence" value="ECO:0007669"/>
    <property type="project" value="UniProtKB-KW"/>
</dbReference>
<dbReference type="GO" id="GO:0016758">
    <property type="term" value="F:hexosyltransferase activity"/>
    <property type="evidence" value="ECO:0007669"/>
    <property type="project" value="InterPro"/>
</dbReference>
<evidence type="ECO:0000256" key="15">
    <source>
        <dbReference type="SAM" id="SignalP"/>
    </source>
</evidence>
<dbReference type="KEGG" id="pmrn:116957924"/>
<evidence type="ECO:0000256" key="14">
    <source>
        <dbReference type="SAM" id="MobiDB-lite"/>
    </source>
</evidence>
<keyword evidence="9 13" id="KW-0333">Golgi apparatus</keyword>
<evidence type="ECO:0000256" key="3">
    <source>
        <dbReference type="ARBA" id="ARBA00008661"/>
    </source>
</evidence>
<dbReference type="Gene3D" id="3.90.550.50">
    <property type="match status" value="1"/>
</dbReference>
<dbReference type="FunFam" id="3.90.550.50:FF:000001">
    <property type="entry name" value="Hexosyltransferase"/>
    <property type="match status" value="1"/>
</dbReference>
<comment type="pathway">
    <text evidence="2">Protein modification; protein glycosylation.</text>
</comment>
<dbReference type="InterPro" id="IPR002659">
    <property type="entry name" value="Glyco_trans_31"/>
</dbReference>
<dbReference type="Pfam" id="PF01762">
    <property type="entry name" value="Galactosyl_T"/>
    <property type="match status" value="1"/>
</dbReference>
<evidence type="ECO:0000256" key="6">
    <source>
        <dbReference type="ARBA" id="ARBA00022692"/>
    </source>
</evidence>
<dbReference type="RefSeq" id="XP_032836271.1">
    <property type="nucleotide sequence ID" value="XM_032980380.1"/>
</dbReference>
<dbReference type="PANTHER" id="PTHR11214:SF394">
    <property type="entry name" value="HEXOSYLTRANSFERASE"/>
    <property type="match status" value="1"/>
</dbReference>